<evidence type="ECO:0000256" key="1">
    <source>
        <dbReference type="SAM" id="MobiDB-lite"/>
    </source>
</evidence>
<accession>A0ABX0SFL1</accession>
<proteinExistence type="predicted"/>
<sequence>MVTPLVSSSSTSPTVSPTPSVDVSADALYAEAEQVYLRSLEVSERYEVHGDYSEFPPEYEELLADPYLEWTRALFDAGKEQGWHVPDGLQLPVTTRSLPGMSRDGSDVALQTCRDNRGVPTLDYNGNQVAEGSLVYETLFFKHVDGRLKLFTGTTDQRDSCPFE</sequence>
<evidence type="ECO:0000313" key="2">
    <source>
        <dbReference type="EMBL" id="NIH57162.1"/>
    </source>
</evidence>
<keyword evidence="3" id="KW-1185">Reference proteome</keyword>
<organism evidence="2 3">
    <name type="scientific">Brooklawnia cerclae</name>
    <dbReference type="NCBI Taxonomy" id="349934"/>
    <lineage>
        <taxon>Bacteria</taxon>
        <taxon>Bacillati</taxon>
        <taxon>Actinomycetota</taxon>
        <taxon>Actinomycetes</taxon>
        <taxon>Propionibacteriales</taxon>
        <taxon>Propionibacteriaceae</taxon>
        <taxon>Brooklawnia</taxon>
    </lineage>
</organism>
<dbReference type="RefSeq" id="WP_167166641.1">
    <property type="nucleotide sequence ID" value="NZ_BAAAOO010000011.1"/>
</dbReference>
<protein>
    <submittedName>
        <fullName evidence="2">Uncharacterized protein</fullName>
    </submittedName>
</protein>
<feature type="region of interest" description="Disordered" evidence="1">
    <location>
        <begin position="1"/>
        <end position="21"/>
    </location>
</feature>
<dbReference type="Proteomes" id="UP000749311">
    <property type="component" value="Unassembled WGS sequence"/>
</dbReference>
<dbReference type="EMBL" id="JAAMOZ010000001">
    <property type="protein sequence ID" value="NIH57162.1"/>
    <property type="molecule type" value="Genomic_DNA"/>
</dbReference>
<reference evidence="2 3" key="1">
    <citation type="submission" date="2020-02" db="EMBL/GenBank/DDBJ databases">
        <title>Sequencing the genomes of 1000 actinobacteria strains.</title>
        <authorList>
            <person name="Klenk H.-P."/>
        </authorList>
    </citation>
    <scope>NUCLEOTIDE SEQUENCE [LARGE SCALE GENOMIC DNA]</scope>
    <source>
        <strain evidence="2 3">DSM 19609</strain>
    </source>
</reference>
<evidence type="ECO:0000313" key="3">
    <source>
        <dbReference type="Proteomes" id="UP000749311"/>
    </source>
</evidence>
<comment type="caution">
    <text evidence="2">The sequence shown here is derived from an EMBL/GenBank/DDBJ whole genome shotgun (WGS) entry which is preliminary data.</text>
</comment>
<name>A0ABX0SFL1_9ACTN</name>
<gene>
    <name evidence="2" type="ORF">FB473_001807</name>
</gene>